<dbReference type="PROSITE" id="PS00731">
    <property type="entry name" value="AP_NUCLEASE_F2_3"/>
    <property type="match status" value="1"/>
</dbReference>
<organism evidence="10 11">
    <name type="scientific">Batillaria attramentaria</name>
    <dbReference type="NCBI Taxonomy" id="370345"/>
    <lineage>
        <taxon>Eukaryota</taxon>
        <taxon>Metazoa</taxon>
        <taxon>Spiralia</taxon>
        <taxon>Lophotrochozoa</taxon>
        <taxon>Mollusca</taxon>
        <taxon>Gastropoda</taxon>
        <taxon>Caenogastropoda</taxon>
        <taxon>Sorbeoconcha</taxon>
        <taxon>Cerithioidea</taxon>
        <taxon>Batillariidae</taxon>
        <taxon>Batillaria</taxon>
    </lineage>
</organism>
<dbReference type="PROSITE" id="PS00729">
    <property type="entry name" value="AP_NUCLEASE_F2_1"/>
    <property type="match status" value="1"/>
</dbReference>
<dbReference type="SUPFAM" id="SSF51658">
    <property type="entry name" value="Xylose isomerase-like"/>
    <property type="match status" value="1"/>
</dbReference>
<dbReference type="SMART" id="SM01278">
    <property type="entry name" value="MAPKK1_Int"/>
    <property type="match status" value="1"/>
</dbReference>
<dbReference type="HAMAP" id="MF_00152">
    <property type="entry name" value="Nfo"/>
    <property type="match status" value="1"/>
</dbReference>
<comment type="cofactor">
    <cofactor evidence="1">
        <name>Zn(2+)</name>
        <dbReference type="ChEBI" id="CHEBI:29105"/>
    </cofactor>
</comment>
<feature type="compositionally biased region" description="Polar residues" evidence="8">
    <location>
        <begin position="208"/>
        <end position="217"/>
    </location>
</feature>
<gene>
    <name evidence="10" type="ORF">BaRGS_00039371</name>
</gene>
<evidence type="ECO:0000256" key="4">
    <source>
        <dbReference type="ARBA" id="ARBA00022763"/>
    </source>
</evidence>
<dbReference type="Proteomes" id="UP001519460">
    <property type="component" value="Unassembled WGS sequence"/>
</dbReference>
<dbReference type="Gene3D" id="3.20.20.150">
    <property type="entry name" value="Divalent-metal-dependent TIM barrel enzymes"/>
    <property type="match status" value="1"/>
</dbReference>
<evidence type="ECO:0000256" key="7">
    <source>
        <dbReference type="ARBA" id="ARBA00023204"/>
    </source>
</evidence>
<dbReference type="Gene3D" id="3.30.450.30">
    <property type="entry name" value="Dynein light chain 2a, cytoplasmic"/>
    <property type="match status" value="1"/>
</dbReference>
<feature type="domain" description="Xylose isomerase-like TIM barrel" evidence="9">
    <location>
        <begin position="533"/>
        <end position="779"/>
    </location>
</feature>
<sequence>MPRVASHVRTTKMAEEVKTYLRKLMNTVEGLHAILISDRDGVPMLKVADQNAPELALRPTYLSTFSHMADQASKVGMGANQAIISFYDNLQVVQLNRYPLMVTFIADADSNTVPPEFWLSDVPSTSPAKFLLPEYRIARGGTAWQDVIDELGDSKSTMGRVKKGKVATSLAPTAGRGNNVGESTYEGGATKSNVEGKGGCDSKLTAGSEPQNLTANQKRGKAEGRGSRNRTSPPQPSSLNQEKRSLPVASEDGEKHEITASAAKRGHVTRRRLKDTLTLKTAGDEQEKPGRKRKASPDTGDGDLDTKRSKLSTKTPATKKAQKRQVHAASTVKDTMTREIAEDEQGKPGRKRKASPDTGDGDLDTKRSILSTKTPATKKAQERQVHAASTVKDTMTREIAEDEQGKPGTKRKVSPEAKSKDIATKRSKAMVERKRVDVPVKGGAAKLKKEPSGDEGPATKQPRKRKMHAASKATDAEKNVNSQSEPSKGQAKVKEENSADKTLPASKLSTSTRTSSKMIGAHCSIAGGLENAVREAVELGGRAIGMFLKSQRTWNAKPLDPEAAAKFKAACKEHGFPPNSILPHGSYLLNCGSPNPETLKKSRDALLDELQRCEALGLTLFNFHPGSTCGEITVDECLDKIADCINWAHSQTKFVITVVENMSCQGNTVGGHFEELHGIIDRVKDKSRIGICLDTCHAFAAGFDLATEEGYKQFVEDFDKIVGLEYLKAMHLNDSKGAVGCHLDRHENIGKGHIGLDGFRRLMTDPRFDGIPMILETPTGAYDVEIKTLYKMTK</sequence>
<dbReference type="InterPro" id="IPR013022">
    <property type="entry name" value="Xyl_isomerase-like_TIM-brl"/>
</dbReference>
<dbReference type="Pfam" id="PF01261">
    <property type="entry name" value="AP_endonuc_2"/>
    <property type="match status" value="1"/>
</dbReference>
<name>A0ABD0J3F5_9CAEN</name>
<dbReference type="PANTHER" id="PTHR21445:SF0">
    <property type="entry name" value="APURINIC-APYRIMIDINIC ENDONUCLEASE"/>
    <property type="match status" value="1"/>
</dbReference>
<evidence type="ECO:0000256" key="1">
    <source>
        <dbReference type="ARBA" id="ARBA00001947"/>
    </source>
</evidence>
<comment type="similarity">
    <text evidence="2">Belongs to the AP endonuclease 2 family.</text>
</comment>
<evidence type="ECO:0000256" key="8">
    <source>
        <dbReference type="SAM" id="MobiDB-lite"/>
    </source>
</evidence>
<dbReference type="PROSITE" id="PS00730">
    <property type="entry name" value="AP_NUCLEASE_F2_2"/>
    <property type="match status" value="1"/>
</dbReference>
<keyword evidence="7" id="KW-0234">DNA repair</keyword>
<dbReference type="PROSITE" id="PS51432">
    <property type="entry name" value="AP_NUCLEASE_F2_4"/>
    <property type="match status" value="1"/>
</dbReference>
<feature type="compositionally biased region" description="Polar residues" evidence="8">
    <location>
        <begin position="229"/>
        <end position="240"/>
    </location>
</feature>
<keyword evidence="6" id="KW-0862">Zinc</keyword>
<feature type="region of interest" description="Disordered" evidence="8">
    <location>
        <begin position="158"/>
        <end position="514"/>
    </location>
</feature>
<feature type="compositionally biased region" description="Basic and acidic residues" evidence="8">
    <location>
        <begin position="335"/>
        <end position="347"/>
    </location>
</feature>
<dbReference type="EMBL" id="JACVVK020000684">
    <property type="protein sequence ID" value="KAK7456515.1"/>
    <property type="molecule type" value="Genomic_DNA"/>
</dbReference>
<dbReference type="CDD" id="cd00019">
    <property type="entry name" value="AP2Ec"/>
    <property type="match status" value="1"/>
</dbReference>
<proteinExistence type="inferred from homology"/>
<reference evidence="10 11" key="1">
    <citation type="journal article" date="2023" name="Sci. Data">
        <title>Genome assembly of the Korean intertidal mud-creeper Batillaria attramentaria.</title>
        <authorList>
            <person name="Patra A.K."/>
            <person name="Ho P.T."/>
            <person name="Jun S."/>
            <person name="Lee S.J."/>
            <person name="Kim Y."/>
            <person name="Won Y.J."/>
        </authorList>
    </citation>
    <scope>NUCLEOTIDE SEQUENCE [LARGE SCALE GENOMIC DNA]</scope>
    <source>
        <strain evidence="10">Wonlab-2016</strain>
    </source>
</reference>
<dbReference type="GO" id="GO:0006281">
    <property type="term" value="P:DNA repair"/>
    <property type="evidence" value="ECO:0007669"/>
    <property type="project" value="UniProtKB-KW"/>
</dbReference>
<protein>
    <recommendedName>
        <fullName evidence="9">Xylose isomerase-like TIM barrel domain-containing protein</fullName>
    </recommendedName>
</protein>
<dbReference type="GO" id="GO:0046872">
    <property type="term" value="F:metal ion binding"/>
    <property type="evidence" value="ECO:0007669"/>
    <property type="project" value="UniProtKB-KW"/>
</dbReference>
<evidence type="ECO:0000313" key="11">
    <source>
        <dbReference type="Proteomes" id="UP001519460"/>
    </source>
</evidence>
<dbReference type="FunFam" id="3.20.20.150:FF:000001">
    <property type="entry name" value="Probable endonuclease 4"/>
    <property type="match status" value="1"/>
</dbReference>
<dbReference type="SMART" id="SM00518">
    <property type="entry name" value="AP2Ec"/>
    <property type="match status" value="1"/>
</dbReference>
<dbReference type="NCBIfam" id="TIGR00587">
    <property type="entry name" value="nfo"/>
    <property type="match status" value="1"/>
</dbReference>
<feature type="compositionally biased region" description="Basic residues" evidence="8">
    <location>
        <begin position="264"/>
        <end position="273"/>
    </location>
</feature>
<dbReference type="PROSITE" id="PS50096">
    <property type="entry name" value="IQ"/>
    <property type="match status" value="1"/>
</dbReference>
<dbReference type="InterPro" id="IPR018246">
    <property type="entry name" value="AP_endonuc_F2_Zn_BS"/>
</dbReference>
<dbReference type="Pfam" id="PF08923">
    <property type="entry name" value="MAPKK1_Int"/>
    <property type="match status" value="1"/>
</dbReference>
<dbReference type="InterPro" id="IPR001719">
    <property type="entry name" value="AP_endonuc_2"/>
</dbReference>
<dbReference type="InterPro" id="IPR036237">
    <property type="entry name" value="Xyl_isomerase-like_sf"/>
</dbReference>
<keyword evidence="11" id="KW-1185">Reference proteome</keyword>
<keyword evidence="4" id="KW-0227">DNA damage</keyword>
<evidence type="ECO:0000256" key="5">
    <source>
        <dbReference type="ARBA" id="ARBA00022801"/>
    </source>
</evidence>
<dbReference type="PANTHER" id="PTHR21445">
    <property type="entry name" value="ENDONUCLEASE IV ENDODEOXYRIBONUCLEASE IV"/>
    <property type="match status" value="1"/>
</dbReference>
<feature type="compositionally biased region" description="Basic and acidic residues" evidence="8">
    <location>
        <begin position="413"/>
        <end position="438"/>
    </location>
</feature>
<dbReference type="AlphaFoldDB" id="A0ABD0J3F5"/>
<dbReference type="InterPro" id="IPR015019">
    <property type="entry name" value="LAMTOR3"/>
</dbReference>
<evidence type="ECO:0000259" key="9">
    <source>
        <dbReference type="Pfam" id="PF01261"/>
    </source>
</evidence>
<feature type="compositionally biased region" description="Basic and acidic residues" evidence="8">
    <location>
        <begin position="394"/>
        <end position="405"/>
    </location>
</feature>
<accession>A0ABD0J3F5</accession>
<dbReference type="GO" id="GO:0016787">
    <property type="term" value="F:hydrolase activity"/>
    <property type="evidence" value="ECO:0007669"/>
    <property type="project" value="UniProtKB-KW"/>
</dbReference>
<evidence type="ECO:0000256" key="2">
    <source>
        <dbReference type="ARBA" id="ARBA00005340"/>
    </source>
</evidence>
<dbReference type="SUPFAM" id="SSF103196">
    <property type="entry name" value="Roadblock/LC7 domain"/>
    <property type="match status" value="1"/>
</dbReference>
<comment type="caution">
    <text evidence="10">The sequence shown here is derived from an EMBL/GenBank/DDBJ whole genome shotgun (WGS) entry which is preliminary data.</text>
</comment>
<keyword evidence="5" id="KW-0378">Hydrolase</keyword>
<evidence type="ECO:0000313" key="10">
    <source>
        <dbReference type="EMBL" id="KAK7456515.1"/>
    </source>
</evidence>
<feature type="compositionally biased region" description="Basic and acidic residues" evidence="8">
    <location>
        <begin position="274"/>
        <end position="289"/>
    </location>
</feature>
<dbReference type="NCBIfam" id="NF002199">
    <property type="entry name" value="PRK01060.1-4"/>
    <property type="match status" value="1"/>
</dbReference>
<keyword evidence="3" id="KW-0479">Metal-binding</keyword>
<evidence type="ECO:0000256" key="3">
    <source>
        <dbReference type="ARBA" id="ARBA00022723"/>
    </source>
</evidence>
<evidence type="ECO:0000256" key="6">
    <source>
        <dbReference type="ARBA" id="ARBA00022833"/>
    </source>
</evidence>